<evidence type="ECO:0000259" key="6">
    <source>
        <dbReference type="Pfam" id="PF00266"/>
    </source>
</evidence>
<dbReference type="PANTHER" id="PTHR43586">
    <property type="entry name" value="CYSTEINE DESULFURASE"/>
    <property type="match status" value="1"/>
</dbReference>
<dbReference type="InterPro" id="IPR015421">
    <property type="entry name" value="PyrdxlP-dep_Trfase_major"/>
</dbReference>
<dbReference type="InterPro" id="IPR010969">
    <property type="entry name" value="Cys_dSase-rel_unknwn_funct"/>
</dbReference>
<dbReference type="EMBL" id="CP036200">
    <property type="protein sequence ID" value="QBF82646.1"/>
    <property type="molecule type" value="Genomic_DNA"/>
</dbReference>
<dbReference type="InterPro" id="IPR000192">
    <property type="entry name" value="Aminotrans_V_dom"/>
</dbReference>
<evidence type="ECO:0000256" key="2">
    <source>
        <dbReference type="ARBA" id="ARBA00010447"/>
    </source>
</evidence>
<dbReference type="SUPFAM" id="SSF53383">
    <property type="entry name" value="PLP-dependent transferases"/>
    <property type="match status" value="1"/>
</dbReference>
<name>A0A411PGC0_9GAMM</name>
<feature type="domain" description="Aminotransferase class V" evidence="6">
    <location>
        <begin position="6"/>
        <end position="381"/>
    </location>
</feature>
<proteinExistence type="inferred from homology"/>
<comment type="similarity">
    <text evidence="2">Belongs to the class-V pyridoxal-phosphate-dependent aminotransferase family. Csd subfamily.</text>
</comment>
<dbReference type="PANTHER" id="PTHR43586:SF4">
    <property type="entry name" value="ISOPENICILLIN N EPIMERASE"/>
    <property type="match status" value="1"/>
</dbReference>
<protein>
    <recommendedName>
        <fullName evidence="3">cysteine desulfurase</fullName>
        <ecNumber evidence="3">2.8.1.7</ecNumber>
    </recommendedName>
</protein>
<evidence type="ECO:0000256" key="3">
    <source>
        <dbReference type="ARBA" id="ARBA00012239"/>
    </source>
</evidence>
<dbReference type="KEGG" id="smai:EXU30_08040"/>
<keyword evidence="7" id="KW-0032">Aminotransferase</keyword>
<evidence type="ECO:0000313" key="7">
    <source>
        <dbReference type="EMBL" id="QBF82646.1"/>
    </source>
</evidence>
<dbReference type="Gene3D" id="3.40.640.10">
    <property type="entry name" value="Type I PLP-dependent aspartate aminotransferase-like (Major domain)"/>
    <property type="match status" value="1"/>
</dbReference>
<dbReference type="RefSeq" id="WP_130598981.1">
    <property type="nucleotide sequence ID" value="NZ_CP036200.1"/>
</dbReference>
<evidence type="ECO:0000256" key="5">
    <source>
        <dbReference type="ARBA" id="ARBA00050776"/>
    </source>
</evidence>
<dbReference type="Proteomes" id="UP000291106">
    <property type="component" value="Chromosome"/>
</dbReference>
<dbReference type="AlphaFoldDB" id="A0A411PGC0"/>
<dbReference type="NCBIfam" id="TIGR01977">
    <property type="entry name" value="am_tr_V_EF2568"/>
    <property type="match status" value="1"/>
</dbReference>
<keyword evidence="4" id="KW-0663">Pyridoxal phosphate</keyword>
<evidence type="ECO:0000256" key="4">
    <source>
        <dbReference type="ARBA" id="ARBA00022898"/>
    </source>
</evidence>
<dbReference type="EC" id="2.8.1.7" evidence="3"/>
<evidence type="ECO:0000313" key="8">
    <source>
        <dbReference type="Proteomes" id="UP000291106"/>
    </source>
</evidence>
<reference evidence="7 8" key="1">
    <citation type="submission" date="2019-02" db="EMBL/GenBank/DDBJ databases">
        <title>Shewanella sp. D4-2 isolated from Dokdo Island.</title>
        <authorList>
            <person name="Baek K."/>
        </authorList>
    </citation>
    <scope>NUCLEOTIDE SEQUENCE [LARGE SCALE GENOMIC DNA]</scope>
    <source>
        <strain evidence="7 8">D4-2</strain>
    </source>
</reference>
<sequence length="405" mass="43216">MSHKRIYLDNAATTFPKPESVVTAVTEFMTQVGCSSGRAAHDGAIAAGSVLFDAREKLASLLGVNNPMRVIFTGSATEALNQAILGTLKQGDHVITTEFEHNSTIRPLKALQQQGVIELTIAKAVKTAAGKVFDYNLASLEACLKPNTRAVVFNHSSNVFGNLLPLLTFAQFASKHNLLSICDASQSVGTVPIDISATGIDLIAFPAHKGLYGPMGLGALVINDEFDISQMRPLKFGGTGSLSDKVLQPDFLPDKYESGTHNMPAIAGLNAALGELSERGIVNIAKHKQALVEHFYQLAAQYDVIETYLAASQVATGTISFNLRGISSSEVGYLLAENYQIDTRIGLHCAPLAHQALGTYPQGTVRVSFSMYSTTEDVESLVVALNEIAAMKESANDCSKHATSN</sequence>
<dbReference type="InterPro" id="IPR015422">
    <property type="entry name" value="PyrdxlP-dep_Trfase_small"/>
</dbReference>
<dbReference type="GO" id="GO:0008483">
    <property type="term" value="F:transaminase activity"/>
    <property type="evidence" value="ECO:0007669"/>
    <property type="project" value="UniProtKB-KW"/>
</dbReference>
<dbReference type="Pfam" id="PF00266">
    <property type="entry name" value="Aminotran_5"/>
    <property type="match status" value="1"/>
</dbReference>
<keyword evidence="8" id="KW-1185">Reference proteome</keyword>
<comment type="catalytic activity">
    <reaction evidence="5">
        <text>(sulfur carrier)-H + L-cysteine = (sulfur carrier)-SH + L-alanine</text>
        <dbReference type="Rhea" id="RHEA:43892"/>
        <dbReference type="Rhea" id="RHEA-COMP:14737"/>
        <dbReference type="Rhea" id="RHEA-COMP:14739"/>
        <dbReference type="ChEBI" id="CHEBI:29917"/>
        <dbReference type="ChEBI" id="CHEBI:35235"/>
        <dbReference type="ChEBI" id="CHEBI:57972"/>
        <dbReference type="ChEBI" id="CHEBI:64428"/>
        <dbReference type="EC" id="2.8.1.7"/>
    </reaction>
</comment>
<organism evidence="7 8">
    <name type="scientific">Shewanella maritima</name>
    <dbReference type="NCBI Taxonomy" id="2520507"/>
    <lineage>
        <taxon>Bacteria</taxon>
        <taxon>Pseudomonadati</taxon>
        <taxon>Pseudomonadota</taxon>
        <taxon>Gammaproteobacteria</taxon>
        <taxon>Alteromonadales</taxon>
        <taxon>Shewanellaceae</taxon>
        <taxon>Shewanella</taxon>
    </lineage>
</organism>
<dbReference type="OrthoDB" id="9764293at2"/>
<dbReference type="InterPro" id="IPR015424">
    <property type="entry name" value="PyrdxlP-dep_Trfase"/>
</dbReference>
<keyword evidence="7" id="KW-0808">Transferase</keyword>
<accession>A0A411PGC0</accession>
<dbReference type="Gene3D" id="3.90.1150.10">
    <property type="entry name" value="Aspartate Aminotransferase, domain 1"/>
    <property type="match status" value="1"/>
</dbReference>
<evidence type="ECO:0000256" key="1">
    <source>
        <dbReference type="ARBA" id="ARBA00001933"/>
    </source>
</evidence>
<gene>
    <name evidence="7" type="ORF">EXU30_08040</name>
</gene>
<dbReference type="PIRSF" id="PIRSF005572">
    <property type="entry name" value="NifS"/>
    <property type="match status" value="1"/>
</dbReference>
<dbReference type="GO" id="GO:0031071">
    <property type="term" value="F:cysteine desulfurase activity"/>
    <property type="evidence" value="ECO:0007669"/>
    <property type="project" value="UniProtKB-EC"/>
</dbReference>
<comment type="cofactor">
    <cofactor evidence="1">
        <name>pyridoxal 5'-phosphate</name>
        <dbReference type="ChEBI" id="CHEBI:597326"/>
    </cofactor>
</comment>
<dbReference type="InterPro" id="IPR016454">
    <property type="entry name" value="Cysteine_dSase"/>
</dbReference>